<dbReference type="GO" id="GO:0016209">
    <property type="term" value="F:antioxidant activity"/>
    <property type="evidence" value="ECO:0007669"/>
    <property type="project" value="InterPro"/>
</dbReference>
<reference evidence="3" key="1">
    <citation type="journal article" date="2020" name="mSystems">
        <title>Genome- and Community-Level Interaction Insights into Carbon Utilization and Element Cycling Functions of Hydrothermarchaeota in Hydrothermal Sediment.</title>
        <authorList>
            <person name="Zhou Z."/>
            <person name="Liu Y."/>
            <person name="Xu W."/>
            <person name="Pan J."/>
            <person name="Luo Z.H."/>
            <person name="Li M."/>
        </authorList>
    </citation>
    <scope>NUCLEOTIDE SEQUENCE [LARGE SCALE GENOMIC DNA]</scope>
    <source>
        <strain evidence="3">HyVt-493</strain>
    </source>
</reference>
<comment type="caution">
    <text evidence="3">The sequence shown here is derived from an EMBL/GenBank/DDBJ whole genome shotgun (WGS) entry which is preliminary data.</text>
</comment>
<dbReference type="Pfam" id="PF00578">
    <property type="entry name" value="AhpC-TSA"/>
    <property type="match status" value="1"/>
</dbReference>
<dbReference type="InterPro" id="IPR050553">
    <property type="entry name" value="Thioredoxin_ResA/DsbE_sf"/>
</dbReference>
<accession>A0A7V2T2K3</accession>
<keyword evidence="1" id="KW-0812">Transmembrane</keyword>
<dbReference type="PROSITE" id="PS51352">
    <property type="entry name" value="THIOREDOXIN_2"/>
    <property type="match status" value="1"/>
</dbReference>
<dbReference type="GO" id="GO:0016491">
    <property type="term" value="F:oxidoreductase activity"/>
    <property type="evidence" value="ECO:0007669"/>
    <property type="project" value="InterPro"/>
</dbReference>
<dbReference type="InterPro" id="IPR013766">
    <property type="entry name" value="Thioredoxin_domain"/>
</dbReference>
<dbReference type="SUPFAM" id="SSF52833">
    <property type="entry name" value="Thioredoxin-like"/>
    <property type="match status" value="1"/>
</dbReference>
<keyword evidence="1" id="KW-0472">Membrane</keyword>
<name>A0A7V2T2K3_LEUMU</name>
<keyword evidence="1" id="KW-1133">Transmembrane helix</keyword>
<dbReference type="InterPro" id="IPR036249">
    <property type="entry name" value="Thioredoxin-like_sf"/>
</dbReference>
<dbReference type="PANTHER" id="PTHR42852:SF17">
    <property type="entry name" value="THIOREDOXIN-LIKE PROTEIN HI_1115"/>
    <property type="match status" value="1"/>
</dbReference>
<organism evidence="3">
    <name type="scientific">Leucothrix mucor</name>
    <dbReference type="NCBI Taxonomy" id="45248"/>
    <lineage>
        <taxon>Bacteria</taxon>
        <taxon>Pseudomonadati</taxon>
        <taxon>Pseudomonadota</taxon>
        <taxon>Gammaproteobacteria</taxon>
        <taxon>Thiotrichales</taxon>
        <taxon>Thiotrichaceae</taxon>
        <taxon>Leucothrix</taxon>
    </lineage>
</organism>
<dbReference type="EMBL" id="DRMS01000212">
    <property type="protein sequence ID" value="HFC92274.1"/>
    <property type="molecule type" value="Genomic_DNA"/>
</dbReference>
<evidence type="ECO:0000256" key="1">
    <source>
        <dbReference type="SAM" id="Phobius"/>
    </source>
</evidence>
<gene>
    <name evidence="3" type="ORF">ENJ51_05615</name>
</gene>
<dbReference type="Gene3D" id="3.40.30.10">
    <property type="entry name" value="Glutaredoxin"/>
    <property type="match status" value="1"/>
</dbReference>
<dbReference type="AlphaFoldDB" id="A0A7V2T2K3"/>
<dbReference type="InterPro" id="IPR000866">
    <property type="entry name" value="AhpC/TSA"/>
</dbReference>
<evidence type="ECO:0000313" key="3">
    <source>
        <dbReference type="EMBL" id="HFC92274.1"/>
    </source>
</evidence>
<dbReference type="Proteomes" id="UP000885750">
    <property type="component" value="Unassembled WGS sequence"/>
</dbReference>
<proteinExistence type="predicted"/>
<dbReference type="PANTHER" id="PTHR42852">
    <property type="entry name" value="THIOL:DISULFIDE INTERCHANGE PROTEIN DSBE"/>
    <property type="match status" value="1"/>
</dbReference>
<feature type="domain" description="Thioredoxin" evidence="2">
    <location>
        <begin position="43"/>
        <end position="178"/>
    </location>
</feature>
<sequence>MAQATLKTEQQPKKKKAKWFRYLIDFLIIVMLIIAFRSWQQRSMVSGVAPEIQGMLMNGTITELKKYRGKPVLLHFWATWCPFCKLEEDSITGIAEDWPVLTIAYQSGDKTEIEEHLKKQGLESWAVISDPDSRLAELYGVTGVPTSFIIDANGNIRFREVGITSAWGLRARLWYADKMPNPEVTDRGDNKQTTASLQ</sequence>
<evidence type="ECO:0000259" key="2">
    <source>
        <dbReference type="PROSITE" id="PS51352"/>
    </source>
</evidence>
<feature type="transmembrane region" description="Helical" evidence="1">
    <location>
        <begin position="20"/>
        <end position="39"/>
    </location>
</feature>
<dbReference type="CDD" id="cd03011">
    <property type="entry name" value="TlpA_like_ScsD_MtbDsbE"/>
    <property type="match status" value="1"/>
</dbReference>
<protein>
    <submittedName>
        <fullName evidence="3">Protein disulfide oxidoreductase</fullName>
    </submittedName>
</protein>